<evidence type="ECO:0000313" key="3">
    <source>
        <dbReference type="Proteomes" id="UP000568106"/>
    </source>
</evidence>
<evidence type="ECO:0000313" key="2">
    <source>
        <dbReference type="EMBL" id="MBB5317550.1"/>
    </source>
</evidence>
<name>A0A7W8IJJ4_9BACT</name>
<protein>
    <submittedName>
        <fullName evidence="2">Uncharacterized protein</fullName>
    </submittedName>
</protein>
<dbReference type="EMBL" id="JACHDY010000002">
    <property type="protein sequence ID" value="MBB5317550.1"/>
    <property type="molecule type" value="Genomic_DNA"/>
</dbReference>
<reference evidence="2" key="1">
    <citation type="submission" date="2020-08" db="EMBL/GenBank/DDBJ databases">
        <title>Genomic Encyclopedia of Type Strains, Phase IV (KMG-V): Genome sequencing to study the core and pangenomes of soil and plant-associated prokaryotes.</title>
        <authorList>
            <person name="Whitman W."/>
        </authorList>
    </citation>
    <scope>NUCLEOTIDE SEQUENCE [LARGE SCALE GENOMIC DNA]</scope>
    <source>
        <strain evidence="2">M8UP27</strain>
    </source>
</reference>
<accession>A0A7W8IJJ4</accession>
<gene>
    <name evidence="2" type="ORF">HDF09_002219</name>
</gene>
<comment type="caution">
    <text evidence="2">The sequence shown here is derived from an EMBL/GenBank/DDBJ whole genome shotgun (WGS) entry which is preliminary data.</text>
</comment>
<feature type="chain" id="PRO_5030597574" evidence="1">
    <location>
        <begin position="21"/>
        <end position="355"/>
    </location>
</feature>
<sequence>MKSAVGTIFGLFFTVGYAVAQPPKVTEQTIPLERFGFKAGSCDSRQSAQFLDDDRLVLSAPLVGVCDKSNWSNALQTQLTVIDLHGAVLATKTRPDVYAMRAGPIGYAAVCTESSLDLVSGDLSTARVVSIRHDKFSPCSDIKGLSPSRRAISVRDFGESPKSFARHRLIDAKSEKPIAEQQFGKGDYLAGITDSGYAVCTSVGHQVCEQLTVDGSAWVVGFHGVVSHQGLFLTPSELLLPPLRTEKALISVFPDGKQEQVANLREFQPPNVDNSSVQISATNPRRILYSATGCYIGDFDDCYGFIFERVVVFDPQTHQALFKQKVGRDAISILSPNGHTVLVLDKTKLHIYMIP</sequence>
<keyword evidence="1" id="KW-0732">Signal</keyword>
<dbReference type="Proteomes" id="UP000568106">
    <property type="component" value="Unassembled WGS sequence"/>
</dbReference>
<proteinExistence type="predicted"/>
<evidence type="ECO:0000256" key="1">
    <source>
        <dbReference type="SAM" id="SignalP"/>
    </source>
</evidence>
<dbReference type="AlphaFoldDB" id="A0A7W8IJJ4"/>
<keyword evidence="3" id="KW-1185">Reference proteome</keyword>
<organism evidence="2 3">
    <name type="scientific">Tunturiibacter empetritectus</name>
    <dbReference type="NCBI Taxonomy" id="3069691"/>
    <lineage>
        <taxon>Bacteria</taxon>
        <taxon>Pseudomonadati</taxon>
        <taxon>Acidobacteriota</taxon>
        <taxon>Terriglobia</taxon>
        <taxon>Terriglobales</taxon>
        <taxon>Acidobacteriaceae</taxon>
        <taxon>Tunturiibacter</taxon>
    </lineage>
</organism>
<feature type="signal peptide" evidence="1">
    <location>
        <begin position="1"/>
        <end position="20"/>
    </location>
</feature>